<reference evidence="1 2" key="1">
    <citation type="submission" date="2023-06" db="EMBL/GenBank/DDBJ databases">
        <title>Aquibacillus rhizosphaerae LR5S19.</title>
        <authorList>
            <person name="Sun J.-Q."/>
        </authorList>
    </citation>
    <scope>NUCLEOTIDE SEQUENCE [LARGE SCALE GENOMIC DNA]</scope>
    <source>
        <strain evidence="1 2">LR5S19</strain>
    </source>
</reference>
<comment type="caution">
    <text evidence="1">The sequence shown here is derived from an EMBL/GenBank/DDBJ whole genome shotgun (WGS) entry which is preliminary data.</text>
</comment>
<protein>
    <recommendedName>
        <fullName evidence="3">GGDEF domain-containing protein</fullName>
    </recommendedName>
</protein>
<evidence type="ECO:0000313" key="2">
    <source>
        <dbReference type="Proteomes" id="UP001235343"/>
    </source>
</evidence>
<evidence type="ECO:0000313" key="1">
    <source>
        <dbReference type="EMBL" id="MDL4841980.1"/>
    </source>
</evidence>
<name>A0ABT7L800_9BACI</name>
<accession>A0ABT7L800</accession>
<dbReference type="EMBL" id="JASTZU010000051">
    <property type="protein sequence ID" value="MDL4841980.1"/>
    <property type="molecule type" value="Genomic_DNA"/>
</dbReference>
<evidence type="ECO:0008006" key="3">
    <source>
        <dbReference type="Google" id="ProtNLM"/>
    </source>
</evidence>
<keyword evidence="2" id="KW-1185">Reference proteome</keyword>
<dbReference type="Proteomes" id="UP001235343">
    <property type="component" value="Unassembled WGS sequence"/>
</dbReference>
<gene>
    <name evidence="1" type="ORF">QQS35_16200</name>
</gene>
<proteinExistence type="predicted"/>
<organism evidence="1 2">
    <name type="scientific">Aquibacillus rhizosphaerae</name>
    <dbReference type="NCBI Taxonomy" id="3051431"/>
    <lineage>
        <taxon>Bacteria</taxon>
        <taxon>Bacillati</taxon>
        <taxon>Bacillota</taxon>
        <taxon>Bacilli</taxon>
        <taxon>Bacillales</taxon>
        <taxon>Bacillaceae</taxon>
        <taxon>Aquibacillus</taxon>
    </lineage>
</organism>
<sequence>MYPKDGGNMDELFKEADARMYENKRQHKKSQ</sequence>